<dbReference type="GO" id="GO:0016779">
    <property type="term" value="F:nucleotidyltransferase activity"/>
    <property type="evidence" value="ECO:0007669"/>
    <property type="project" value="InterPro"/>
</dbReference>
<proteinExistence type="predicted"/>
<evidence type="ECO:0000256" key="2">
    <source>
        <dbReference type="ARBA" id="ARBA00022695"/>
    </source>
</evidence>
<keyword evidence="4" id="KW-0051">Antiviral defense</keyword>
<evidence type="ECO:0000256" key="1">
    <source>
        <dbReference type="ARBA" id="ARBA00022679"/>
    </source>
</evidence>
<evidence type="ECO:0000259" key="5">
    <source>
        <dbReference type="Pfam" id="PF01909"/>
    </source>
</evidence>
<keyword evidence="1" id="KW-0808">Transferase</keyword>
<gene>
    <name evidence="7" type="ORF">ABV300_03015</name>
</gene>
<dbReference type="Pfam" id="PF26305">
    <property type="entry name" value="CD_NTase_C"/>
    <property type="match status" value="1"/>
</dbReference>
<feature type="domain" description="Polymerase nucleotidyl transferase" evidence="5">
    <location>
        <begin position="43"/>
        <end position="71"/>
    </location>
</feature>
<dbReference type="InterPro" id="IPR006116">
    <property type="entry name" value="NT_2-5OAS_ClassI-CCAase"/>
</dbReference>
<dbReference type="InterPro" id="IPR058909">
    <property type="entry name" value="CD_NTase_C"/>
</dbReference>
<evidence type="ECO:0000256" key="4">
    <source>
        <dbReference type="ARBA" id="ARBA00023118"/>
    </source>
</evidence>
<dbReference type="InterPro" id="IPR043519">
    <property type="entry name" value="NT_sf"/>
</dbReference>
<name>A0AAU8GBV9_9CHLR</name>
<keyword evidence="3" id="KW-0547">Nucleotide-binding</keyword>
<organism evidence="7">
    <name type="scientific">Dehalogenimonas sp. 4OHTPN</name>
    <dbReference type="NCBI Taxonomy" id="3166643"/>
    <lineage>
        <taxon>Bacteria</taxon>
        <taxon>Bacillati</taxon>
        <taxon>Chloroflexota</taxon>
        <taxon>Dehalococcoidia</taxon>
        <taxon>Dehalococcoidales</taxon>
        <taxon>Dehalococcoidaceae</taxon>
        <taxon>Dehalogenimonas</taxon>
    </lineage>
</organism>
<evidence type="ECO:0000259" key="6">
    <source>
        <dbReference type="Pfam" id="PF26305"/>
    </source>
</evidence>
<dbReference type="AlphaFoldDB" id="A0AAU8GBV9"/>
<dbReference type="SUPFAM" id="SSF81301">
    <property type="entry name" value="Nucleotidyltransferase"/>
    <property type="match status" value="1"/>
</dbReference>
<dbReference type="RefSeq" id="WP_353715053.1">
    <property type="nucleotide sequence ID" value="NZ_CP159307.1"/>
</dbReference>
<dbReference type="GO" id="GO:0051607">
    <property type="term" value="P:defense response to virus"/>
    <property type="evidence" value="ECO:0007669"/>
    <property type="project" value="UniProtKB-KW"/>
</dbReference>
<protein>
    <submittedName>
        <fullName evidence="7">Nucleotidyltransferase</fullName>
    </submittedName>
</protein>
<reference evidence="7" key="1">
    <citation type="submission" date="2024-06" db="EMBL/GenBank/DDBJ databases">
        <title>A Novel Isolate, Dehalogenimonas sp. Strain 4OHTPN, Dechlorinates Aromatic 4 Hydroxy chlorothalonil by a Novel Reductive Dehalogenase.</title>
        <authorList>
            <person name="Liu G."/>
        </authorList>
    </citation>
    <scope>NUCLEOTIDE SEQUENCE</scope>
    <source>
        <strain evidence="7">4OHTPN</strain>
    </source>
</reference>
<evidence type="ECO:0000256" key="3">
    <source>
        <dbReference type="ARBA" id="ARBA00022741"/>
    </source>
</evidence>
<evidence type="ECO:0000313" key="7">
    <source>
        <dbReference type="EMBL" id="XCH33861.1"/>
    </source>
</evidence>
<dbReference type="CDD" id="cd05400">
    <property type="entry name" value="NT_2-5OAS_ClassI-CCAase"/>
    <property type="match status" value="1"/>
</dbReference>
<keyword evidence="2" id="KW-0548">Nucleotidyltransferase</keyword>
<dbReference type="EMBL" id="CP159307">
    <property type="protein sequence ID" value="XCH33861.1"/>
    <property type="molecule type" value="Genomic_DNA"/>
</dbReference>
<sequence length="287" mass="32741">MAISEAQLNTWSHQGPTTSSSITYESIRYALRPEVMPSDIEFDIYLQGSYKNNTNTRGDSDVDIVVELTSSFWSNLNDIQKKSLGITPSNYGWDLFRSDVISALTSQYGPFVKPGNKCINIDPSSGRIPADIVVSIQYRWYDADLSLEPINGIAIKPQNKSDLIISYPKIHYDKCVDKNERTGEWFKRTVRLFKNIRNYLSDNNEMDIKAVPSYLLESLLFNVPDSQFGNTFQHTFCNTVNWLYTSELTICTFPSLRGPICGNGPEQWHIDQAKGFVNKLIEFWNSN</sequence>
<dbReference type="InterPro" id="IPR002934">
    <property type="entry name" value="Polymerase_NTP_transf_dom"/>
</dbReference>
<feature type="domain" description="cGAS/DncV-like nucleotidyltransferase C-terminal helical" evidence="6">
    <location>
        <begin position="174"/>
        <end position="285"/>
    </location>
</feature>
<dbReference type="Pfam" id="PF01909">
    <property type="entry name" value="NTP_transf_2"/>
    <property type="match status" value="1"/>
</dbReference>
<accession>A0AAU8GBV9</accession>